<dbReference type="Proteomes" id="UP001634394">
    <property type="component" value="Unassembled WGS sequence"/>
</dbReference>
<dbReference type="Gene3D" id="3.30.40.100">
    <property type="match status" value="1"/>
</dbReference>
<evidence type="ECO:0000313" key="10">
    <source>
        <dbReference type="EMBL" id="KAL3883237.1"/>
    </source>
</evidence>
<feature type="compositionally biased region" description="Acidic residues" evidence="8">
    <location>
        <begin position="431"/>
        <end position="441"/>
    </location>
</feature>
<organism evidence="10 11">
    <name type="scientific">Sinanodonta woodiana</name>
    <name type="common">Chinese pond mussel</name>
    <name type="synonym">Anodonta woodiana</name>
    <dbReference type="NCBI Taxonomy" id="1069815"/>
    <lineage>
        <taxon>Eukaryota</taxon>
        <taxon>Metazoa</taxon>
        <taxon>Spiralia</taxon>
        <taxon>Lophotrochozoa</taxon>
        <taxon>Mollusca</taxon>
        <taxon>Bivalvia</taxon>
        <taxon>Autobranchia</taxon>
        <taxon>Heteroconchia</taxon>
        <taxon>Palaeoheterodonta</taxon>
        <taxon>Unionida</taxon>
        <taxon>Unionoidea</taxon>
        <taxon>Unionidae</taxon>
        <taxon>Unioninae</taxon>
        <taxon>Sinanodonta</taxon>
    </lineage>
</organism>
<evidence type="ECO:0000256" key="3">
    <source>
        <dbReference type="ARBA" id="ARBA00022771"/>
    </source>
</evidence>
<keyword evidence="11" id="KW-1185">Reference proteome</keyword>
<dbReference type="GO" id="GO:0005634">
    <property type="term" value="C:nucleus"/>
    <property type="evidence" value="ECO:0007669"/>
    <property type="project" value="UniProtKB-SubCell"/>
</dbReference>
<evidence type="ECO:0000259" key="9">
    <source>
        <dbReference type="PROSITE" id="PS51050"/>
    </source>
</evidence>
<evidence type="ECO:0000256" key="1">
    <source>
        <dbReference type="ARBA" id="ARBA00004123"/>
    </source>
</evidence>
<comment type="caution">
    <text evidence="10">The sequence shown here is derived from an EMBL/GenBank/DDBJ whole genome shotgun (WGS) entry which is preliminary data.</text>
</comment>
<accession>A0ABD3XE15</accession>
<dbReference type="GO" id="GO:0008270">
    <property type="term" value="F:zinc ion binding"/>
    <property type="evidence" value="ECO:0007669"/>
    <property type="project" value="UniProtKB-KW"/>
</dbReference>
<evidence type="ECO:0000256" key="8">
    <source>
        <dbReference type="SAM" id="MobiDB-lite"/>
    </source>
</evidence>
<proteinExistence type="predicted"/>
<keyword evidence="4" id="KW-0862">Zinc</keyword>
<dbReference type="Pfam" id="PF13589">
    <property type="entry name" value="HATPase_c_3"/>
    <property type="match status" value="1"/>
</dbReference>
<keyword evidence="6" id="KW-0539">Nucleus</keyword>
<evidence type="ECO:0000313" key="11">
    <source>
        <dbReference type="Proteomes" id="UP001634394"/>
    </source>
</evidence>
<feature type="region of interest" description="Disordered" evidence="8">
    <location>
        <begin position="630"/>
        <end position="657"/>
    </location>
</feature>
<comment type="subcellular location">
    <subcellularLocation>
        <location evidence="1">Nucleus</location>
    </subcellularLocation>
</comment>
<evidence type="ECO:0000256" key="4">
    <source>
        <dbReference type="ARBA" id="ARBA00022833"/>
    </source>
</evidence>
<dbReference type="PANTHER" id="PTHR23336:SF76">
    <property type="entry name" value="MORC S5 DOMAIN-CONTAINING PROTEIN"/>
    <property type="match status" value="1"/>
</dbReference>
<feature type="region of interest" description="Disordered" evidence="8">
    <location>
        <begin position="429"/>
        <end position="449"/>
    </location>
</feature>
<sequence length="774" mass="88278">MATGGIRSSRVSPAFLHGNSTSHTWAFSAIAELIDNAYDPDVNAAELRIDTRVINGTVCLTFVDNGNGMTQDKLHKMLSFGYCEKKQIGKIKPIGYYGNGFKSGSMRLGKDALVFTRNKDSMSVGLLSQTFLKSINAESVLKCRVDQDTTSNLNAILQHSIFHREAELLNELSGLDKVGHGTSIIIYNLKMTSEKLELDFNSDPFDIRNPETHIIDLTSINRPIIQYQPEYRRSLREYCSILYLKPRMKIVIRGKKVKTKLMSKSLSQTEMDVYKPTWLEKPIHITFGFTSSKNPEDYGMMMYHKNRLIKAFEKVGYQKQATALGVGVIGVVEANFLEPIHNKQDFSRTERYSAFITNVSTKLNDYWNEKTSGGSAQNRTETQVKLPDWTWAQCDNCLKWRRLPTGLNAGGLPDKWYCRMNPDASFNRCDVDEEPEDDDEALQQPTYKKTFKKKLEEKKRAEEYEKMRKMQAKEQELKQREEDLKRKSIQLSEEVSSSQDSELGQRRPTVGDLDIAKKRLDVYKERLIEQQKIIMNLERQKKVIEEQSHDMLQMAEQLKLSNINTNNLIENVNLLAGTSSATVSSSSSVKRKNSAKGRPTKMFIKTEDGDTVTVIQNEVDEDDNVIDLTSDQEKEQDDNEEEKQAANLNTSQKDVKPNVEGLEKAVKDSKPVVELAHKTVQTVPVMIRLANRDEIDLEKLSPLEKKQHLVAKHREVCELQKKLDDTNARFKSLQGNICNLLKIIVPDFDYGQPDDIENVILDFIRVNAETDSKS</sequence>
<keyword evidence="5 7" id="KW-0175">Coiled coil</keyword>
<dbReference type="InterPro" id="IPR041006">
    <property type="entry name" value="Morc_S5"/>
</dbReference>
<evidence type="ECO:0000256" key="6">
    <source>
        <dbReference type="ARBA" id="ARBA00023242"/>
    </source>
</evidence>
<evidence type="ECO:0000256" key="2">
    <source>
        <dbReference type="ARBA" id="ARBA00022723"/>
    </source>
</evidence>
<dbReference type="InterPro" id="IPR036890">
    <property type="entry name" value="HATPase_C_sf"/>
</dbReference>
<feature type="compositionally biased region" description="Basic residues" evidence="8">
    <location>
        <begin position="589"/>
        <end position="599"/>
    </location>
</feature>
<feature type="compositionally biased region" description="Basic and acidic residues" evidence="8">
    <location>
        <begin position="466"/>
        <end position="486"/>
    </location>
</feature>
<name>A0ABD3XE15_SINWO</name>
<dbReference type="InterPro" id="IPR045261">
    <property type="entry name" value="MORC_ATPase"/>
</dbReference>
<dbReference type="PROSITE" id="PS51050">
    <property type="entry name" value="ZF_CW"/>
    <property type="match status" value="1"/>
</dbReference>
<dbReference type="Pfam" id="PF17942">
    <property type="entry name" value="Morc6_S5"/>
    <property type="match status" value="1"/>
</dbReference>
<keyword evidence="3" id="KW-0863">Zinc-finger</keyword>
<dbReference type="SUPFAM" id="SSF55874">
    <property type="entry name" value="ATPase domain of HSP90 chaperone/DNA topoisomerase II/histidine kinase"/>
    <property type="match status" value="1"/>
</dbReference>
<feature type="domain" description="CW-type" evidence="9">
    <location>
        <begin position="383"/>
        <end position="437"/>
    </location>
</feature>
<dbReference type="AlphaFoldDB" id="A0ABD3XE15"/>
<dbReference type="PANTHER" id="PTHR23336">
    <property type="entry name" value="ZINC FINGER CW-TYPE COILED-COIL DOMAIN PROTEIN 3"/>
    <property type="match status" value="1"/>
</dbReference>
<evidence type="ECO:0000256" key="5">
    <source>
        <dbReference type="ARBA" id="ARBA00023054"/>
    </source>
</evidence>
<feature type="compositionally biased region" description="Polar residues" evidence="8">
    <location>
        <begin position="489"/>
        <end position="502"/>
    </location>
</feature>
<feature type="coiled-coil region" evidence="7">
    <location>
        <begin position="520"/>
        <end position="554"/>
    </location>
</feature>
<dbReference type="EMBL" id="JBJQND010000003">
    <property type="protein sequence ID" value="KAL3883237.1"/>
    <property type="molecule type" value="Genomic_DNA"/>
</dbReference>
<feature type="region of interest" description="Disordered" evidence="8">
    <location>
        <begin position="466"/>
        <end position="507"/>
    </location>
</feature>
<keyword evidence="2" id="KW-0479">Metal-binding</keyword>
<dbReference type="InterPro" id="IPR011124">
    <property type="entry name" value="Znf_CW"/>
</dbReference>
<evidence type="ECO:0000256" key="7">
    <source>
        <dbReference type="SAM" id="Coils"/>
    </source>
</evidence>
<dbReference type="Pfam" id="PF07496">
    <property type="entry name" value="zf-CW"/>
    <property type="match status" value="1"/>
</dbReference>
<dbReference type="Gene3D" id="3.30.565.10">
    <property type="entry name" value="Histidine kinase-like ATPase, C-terminal domain"/>
    <property type="match status" value="1"/>
</dbReference>
<protein>
    <recommendedName>
        <fullName evidence="9">CW-type domain-containing protein</fullName>
    </recommendedName>
</protein>
<gene>
    <name evidence="10" type="ORF">ACJMK2_029520</name>
</gene>
<reference evidence="10 11" key="1">
    <citation type="submission" date="2024-11" db="EMBL/GenBank/DDBJ databases">
        <title>Chromosome-level genome assembly of the freshwater bivalve Anodonta woodiana.</title>
        <authorList>
            <person name="Chen X."/>
        </authorList>
    </citation>
    <scope>NUCLEOTIDE SEQUENCE [LARGE SCALE GENOMIC DNA]</scope>
    <source>
        <strain evidence="10">MN2024</strain>
        <tissue evidence="10">Gills</tissue>
    </source>
</reference>
<feature type="region of interest" description="Disordered" evidence="8">
    <location>
        <begin position="580"/>
        <end position="604"/>
    </location>
</feature>